<organism evidence="2">
    <name type="scientific">Naegleria gruberi</name>
    <name type="common">Amoeba</name>
    <dbReference type="NCBI Taxonomy" id="5762"/>
    <lineage>
        <taxon>Eukaryota</taxon>
        <taxon>Discoba</taxon>
        <taxon>Heterolobosea</taxon>
        <taxon>Tetramitia</taxon>
        <taxon>Eutetramitia</taxon>
        <taxon>Vahlkampfiidae</taxon>
        <taxon>Naegleria</taxon>
    </lineage>
</organism>
<dbReference type="PANTHER" id="PTHR45982">
    <property type="entry name" value="REGULATOR OF CHROMOSOME CONDENSATION"/>
    <property type="match status" value="1"/>
</dbReference>
<dbReference type="PANTHER" id="PTHR45982:SF1">
    <property type="entry name" value="REGULATOR OF CHROMOSOME CONDENSATION"/>
    <property type="match status" value="1"/>
</dbReference>
<reference evidence="1 2" key="1">
    <citation type="journal article" date="2010" name="Cell">
        <title>The genome of Naegleria gruberi illuminates early eukaryotic versatility.</title>
        <authorList>
            <person name="Fritz-Laylin L.K."/>
            <person name="Prochnik S.E."/>
            <person name="Ginger M.L."/>
            <person name="Dacks J.B."/>
            <person name="Carpenter M.L."/>
            <person name="Field M.C."/>
            <person name="Kuo A."/>
            <person name="Paredez A."/>
            <person name="Chapman J."/>
            <person name="Pham J."/>
            <person name="Shu S."/>
            <person name="Neupane R."/>
            <person name="Cipriano M."/>
            <person name="Mancuso J."/>
            <person name="Tu H."/>
            <person name="Salamov A."/>
            <person name="Lindquist E."/>
            <person name="Shapiro H."/>
            <person name="Lucas S."/>
            <person name="Grigoriev I.V."/>
            <person name="Cande W.Z."/>
            <person name="Fulton C."/>
            <person name="Rokhsar D.S."/>
            <person name="Dawson S.C."/>
        </authorList>
    </citation>
    <scope>NUCLEOTIDE SEQUENCE [LARGE SCALE GENOMIC DNA]</scope>
    <source>
        <strain evidence="1 2">NEG-M</strain>
    </source>
</reference>
<dbReference type="InParanoid" id="D2VSV6"/>
<dbReference type="OMA" id="EITHAVC"/>
<accession>D2VSV6</accession>
<protein>
    <submittedName>
        <fullName evidence="1">Uncharacterized protein</fullName>
    </submittedName>
</protein>
<dbReference type="AlphaFoldDB" id="D2VSV6"/>
<dbReference type="EMBL" id="GG738895">
    <property type="protein sequence ID" value="EFC40047.1"/>
    <property type="molecule type" value="Genomic_DNA"/>
</dbReference>
<dbReference type="Proteomes" id="UP000006671">
    <property type="component" value="Unassembled WGS sequence"/>
</dbReference>
<gene>
    <name evidence="1" type="ORF">NAEGRDRAFT_81113</name>
</gene>
<name>D2VSV6_NAEGR</name>
<dbReference type="SUPFAM" id="SSF50985">
    <property type="entry name" value="RCC1/BLIP-II"/>
    <property type="match status" value="1"/>
</dbReference>
<dbReference type="InterPro" id="IPR009091">
    <property type="entry name" value="RCC1/BLIP-II"/>
</dbReference>
<keyword evidence="2" id="KW-1185">Reference proteome</keyword>
<dbReference type="Gene3D" id="2.130.10.30">
    <property type="entry name" value="Regulator of chromosome condensation 1/beta-lactamase-inhibitor protein II"/>
    <property type="match status" value="1"/>
</dbReference>
<dbReference type="RefSeq" id="XP_002672791.1">
    <property type="nucleotide sequence ID" value="XM_002672745.1"/>
</dbReference>
<proteinExistence type="predicted"/>
<dbReference type="InterPro" id="IPR051553">
    <property type="entry name" value="Ran_GTPase-activating"/>
</dbReference>
<dbReference type="VEuPathDB" id="AmoebaDB:NAEGRDRAFT_81113"/>
<dbReference type="KEGG" id="ngr:NAEGRDRAFT_81113"/>
<sequence>MMTHQYPNRIHGVTPCCWENRIFVSFAEQKFRPFAPKEINDPFEHMICSGYLCLVSTVKGKVYCIDDRKKENTFVELESCEEFKQDRSRIKFLIAGFYHIMVVKESNNVYAFSDEVSSDSGEIGILIGDSNSAKKRLSQVKTHHFIGEKSEITHAVCGTNCTILVLNNREIYLTGRMRESRIDFQKISIESDPMISSLSVGYDHLIVKTVDGTYYIFGENEYGQLFSHVSKFKFEKLDLKDEQILNLKALRLSHLTCKVTPNRLDVYGYIGNTPLGDYVKEKEYHSSQTVNGWDIEPYGGFTTVVICNNRKKQLMAVGSTSNAPSVPYNILEKIKTDHSDLSQYIDSHDVLDVHCGSNIIGVLMGSPRQQILLLINLHKMYLYSVMESQHSSGVVPCSDILIKNWE</sequence>
<evidence type="ECO:0000313" key="2">
    <source>
        <dbReference type="Proteomes" id="UP000006671"/>
    </source>
</evidence>
<dbReference type="OrthoDB" id="5370059at2759"/>
<dbReference type="GeneID" id="8850952"/>
<evidence type="ECO:0000313" key="1">
    <source>
        <dbReference type="EMBL" id="EFC40047.1"/>
    </source>
</evidence>